<keyword evidence="2" id="KW-1185">Reference proteome</keyword>
<reference evidence="1 2" key="1">
    <citation type="journal article" date="2009" name="PLoS Genet.">
        <title>Genomic analysis of the basal lineage fungus Rhizopus oryzae reveals a whole-genome duplication.</title>
        <authorList>
            <person name="Ma L.-J."/>
            <person name="Ibrahim A.S."/>
            <person name="Skory C."/>
            <person name="Grabherr M.G."/>
            <person name="Burger G."/>
            <person name="Butler M."/>
            <person name="Elias M."/>
            <person name="Idnurm A."/>
            <person name="Lang B.F."/>
            <person name="Sone T."/>
            <person name="Abe A."/>
            <person name="Calvo S.E."/>
            <person name="Corrochano L.M."/>
            <person name="Engels R."/>
            <person name="Fu J."/>
            <person name="Hansberg W."/>
            <person name="Kim J.-M."/>
            <person name="Kodira C.D."/>
            <person name="Koehrsen M.J."/>
            <person name="Liu B."/>
            <person name="Miranda-Saavedra D."/>
            <person name="O'Leary S."/>
            <person name="Ortiz-Castellanos L."/>
            <person name="Poulter R."/>
            <person name="Rodriguez-Romero J."/>
            <person name="Ruiz-Herrera J."/>
            <person name="Shen Y.-Q."/>
            <person name="Zeng Q."/>
            <person name="Galagan J."/>
            <person name="Birren B.W."/>
            <person name="Cuomo C.A."/>
            <person name="Wickes B.L."/>
        </authorList>
    </citation>
    <scope>NUCLEOTIDE SEQUENCE [LARGE SCALE GENOMIC DNA]</scope>
    <source>
        <strain evidence="2">RA 99-880 / ATCC MYA-4621 / FGSC 9543 / NRRL 43880</strain>
    </source>
</reference>
<protein>
    <submittedName>
        <fullName evidence="1">Uncharacterized protein</fullName>
    </submittedName>
</protein>
<dbReference type="OrthoDB" id="2296946at2759"/>
<dbReference type="InParanoid" id="I1C321"/>
<name>I1C321_RHIO9</name>
<dbReference type="RefSeq" id="XP_067518247.1">
    <property type="nucleotide sequence ID" value="XM_067662146.1"/>
</dbReference>
<sequence length="56" mass="6418">MYFTLNKLPLKKFRSPHETSAWSVSWPAAYIILHEVDNLFHDPIPPSPLDPGAKLM</sequence>
<evidence type="ECO:0000313" key="1">
    <source>
        <dbReference type="EMBL" id="EIE82851.1"/>
    </source>
</evidence>
<accession>I1C321</accession>
<dbReference type="GeneID" id="93614527"/>
<gene>
    <name evidence="1" type="ORF">RO3G_07556</name>
</gene>
<proteinExistence type="predicted"/>
<organism evidence="1 2">
    <name type="scientific">Rhizopus delemar (strain RA 99-880 / ATCC MYA-4621 / FGSC 9543 / NRRL 43880)</name>
    <name type="common">Mucormycosis agent</name>
    <name type="synonym">Rhizopus arrhizus var. delemar</name>
    <dbReference type="NCBI Taxonomy" id="246409"/>
    <lineage>
        <taxon>Eukaryota</taxon>
        <taxon>Fungi</taxon>
        <taxon>Fungi incertae sedis</taxon>
        <taxon>Mucoromycota</taxon>
        <taxon>Mucoromycotina</taxon>
        <taxon>Mucoromycetes</taxon>
        <taxon>Mucorales</taxon>
        <taxon>Mucorineae</taxon>
        <taxon>Rhizopodaceae</taxon>
        <taxon>Rhizopus</taxon>
    </lineage>
</organism>
<dbReference type="AlphaFoldDB" id="I1C321"/>
<dbReference type="EMBL" id="CH476736">
    <property type="protein sequence ID" value="EIE82851.1"/>
    <property type="molecule type" value="Genomic_DNA"/>
</dbReference>
<dbReference type="Proteomes" id="UP000009138">
    <property type="component" value="Unassembled WGS sequence"/>
</dbReference>
<evidence type="ECO:0000313" key="2">
    <source>
        <dbReference type="Proteomes" id="UP000009138"/>
    </source>
</evidence>
<dbReference type="VEuPathDB" id="FungiDB:RO3G_07556"/>